<comment type="catalytic activity">
    <reaction evidence="3">
        <text>DNA(n) + a 2'-deoxyribonucleoside 5'-triphosphate = DNA(n+1) + diphosphate</text>
        <dbReference type="Rhea" id="RHEA:22508"/>
        <dbReference type="Rhea" id="RHEA-COMP:17339"/>
        <dbReference type="Rhea" id="RHEA-COMP:17340"/>
        <dbReference type="ChEBI" id="CHEBI:33019"/>
        <dbReference type="ChEBI" id="CHEBI:61560"/>
        <dbReference type="ChEBI" id="CHEBI:173112"/>
        <dbReference type="EC" id="2.7.7.7"/>
    </reaction>
</comment>
<sequence length="1454" mass="155044">MTATKSVPAMTTPEERAADLRDAEAALTAAGISLYEAGQSGEFARIVLGAAGFIPGIAGNPGQFPFVLRLSGGSAATDSMAAARDRSHLGKLMARISKGWTDTSVLGDQQFMLSLSVDSAVDGAIALAGLAAKRAEGPKNRILASLRTTKSAVAPSRVSGVEWTHTAGVFAQFTRITVSELAGIGVMLDEASLVKDPRSLLAYDIRTEGSMRANAIRDSFNRGATTERIIEAFEKAGWLIGQPLEGGRVPIVPRGGDVSVGYSVAVGGGNFPCDSVVVGTHAADATEDAIARAISTSGGLQMDRIYRGFDAINFLEHGPDSEDGVGVEACAEALLEAGEATIATVILRAGEKVYIDIADETDSIVIQYVDAIANARCAWDESLPLAMQLDANGLGLLTGVISMTPTGTIHHWNGDIDGLMAAAAQLCSYYKDPELGIGGQKRINTVMHTIPESIRKQVAFKLMERALPIVSYVGAGEPVLTPTGVVWHHGFDRKRKALVAIPERDRAAFNQAFANFPECPTQEQAQASFERLQLELLSDFCFESDGDMARAFGLLIGGLSRRLITSIPFYAATAGQVASGKSAILAMIRMLCQGNVSATRWRGGKHEEEDTKAETAAVLCGNGVAWMHNDEAGAVITSDMVTRSVTSVDNEQAGRILNVSATTKLFGQIFTAASNFTEVAGELPRRTRWLRLAYLGAGRAVDRKIWRHTDLQAYVRTERPNLLRDAFVVLTFGLLNYTADVAAATGTGGFSSNWGQVVLGSLHHITWNGVDLATLHEDGNAATMASDRLSDVWAGMASNLWEPERGGADDGFGHSPLGYQGLFRVPAAVCPCQHRSRCLEDHGPLVDQCPQEAARGGLFDRRCRLQDGGHRTDEGPGHDVPVAQGIGGGPGDQADEAGRREARRNRGPGPRIHSAGFLMVIAKIRSTADTFEVRPWLRKALSPTIGLAVSTAGVLTIATGDGTGWSVDLRNTEAATAICTALGGSGRLAWAERGTRSALVIARALDVPVARLDWICCLEVLSAVLEPKTKLKSASVEDDVDAEPAVATNRLRSALAIARDVERMEGVHPLAARQLAKRSVRVDRMFRPAQERGWELDLDLVNAELLRTGAERARMEADAGLDLLRDNPATHAWLAKNHIHLTDKDGKPSLSRFDFKRAVVEPGHEAAWTTYRAARSLKGSIGVLKAAARTNVDGVVRTDIHVHGAATGRMTTTGSESFQMNLLNVPKKIRGILQAPEGMVLVSLDYSAAEIHIAASLSNERGLIALLAAGVDPYMWLGVKSFGQTAMDSDPEMRGRLKTTMISTIYGIGTASLSAALNVDRTAAQGLIDALRAEWPRLFQFIESATQASSSGVPAYSASGRPIPAITDGRHFTRMNHLCQSAGADYLYMGITKVAEVLGADAIWLAVHDEIVICVAPAEAENAARILKVCMTFDLPNGVTLTGVASIGGRSWAK</sequence>
<dbReference type="InterPro" id="IPR002298">
    <property type="entry name" value="DNA_polymerase_A"/>
</dbReference>
<dbReference type="SMART" id="SM00482">
    <property type="entry name" value="POLAc"/>
    <property type="match status" value="1"/>
</dbReference>
<evidence type="ECO:0000256" key="1">
    <source>
        <dbReference type="ARBA" id="ARBA00012417"/>
    </source>
</evidence>
<evidence type="ECO:0000313" key="7">
    <source>
        <dbReference type="Proteomes" id="UP001212421"/>
    </source>
</evidence>
<dbReference type="PANTHER" id="PTHR10133:SF27">
    <property type="entry name" value="DNA POLYMERASE NU"/>
    <property type="match status" value="1"/>
</dbReference>
<gene>
    <name evidence="6" type="ORF">KIV56_04540</name>
</gene>
<protein>
    <recommendedName>
        <fullName evidence="1">DNA-directed DNA polymerase</fullName>
        <ecNumber evidence="1">2.7.7.7</ecNumber>
    </recommendedName>
</protein>
<dbReference type="PRINTS" id="PR00868">
    <property type="entry name" value="DNAPOLI"/>
</dbReference>
<dbReference type="Gene3D" id="3.30.70.370">
    <property type="match status" value="1"/>
</dbReference>
<evidence type="ECO:0000259" key="5">
    <source>
        <dbReference type="SMART" id="SM00482"/>
    </source>
</evidence>
<dbReference type="InterPro" id="IPR043502">
    <property type="entry name" value="DNA/RNA_pol_sf"/>
</dbReference>
<evidence type="ECO:0000256" key="3">
    <source>
        <dbReference type="ARBA" id="ARBA00049244"/>
    </source>
</evidence>
<dbReference type="Gene3D" id="1.10.150.20">
    <property type="entry name" value="5' to 3' exonuclease, C-terminal subdomain"/>
    <property type="match status" value="1"/>
</dbReference>
<dbReference type="Proteomes" id="UP001212421">
    <property type="component" value="Chromosome"/>
</dbReference>
<dbReference type="EC" id="2.7.7.7" evidence="1"/>
<evidence type="ECO:0000256" key="2">
    <source>
        <dbReference type="ARBA" id="ARBA00022705"/>
    </source>
</evidence>
<keyword evidence="7" id="KW-1185">Reference proteome</keyword>
<feature type="compositionally biased region" description="Basic and acidic residues" evidence="4">
    <location>
        <begin position="865"/>
        <end position="877"/>
    </location>
</feature>
<name>A0ABY7NDU2_9MICO</name>
<organism evidence="6 7">
    <name type="scientific">Cryobacterium breve</name>
    <dbReference type="NCBI Taxonomy" id="1259258"/>
    <lineage>
        <taxon>Bacteria</taxon>
        <taxon>Bacillati</taxon>
        <taxon>Actinomycetota</taxon>
        <taxon>Actinomycetes</taxon>
        <taxon>Micrococcales</taxon>
        <taxon>Microbacteriaceae</taxon>
        <taxon>Cryobacterium</taxon>
    </lineage>
</organism>
<feature type="region of interest" description="Disordered" evidence="4">
    <location>
        <begin position="865"/>
        <end position="909"/>
    </location>
</feature>
<evidence type="ECO:0000313" key="6">
    <source>
        <dbReference type="EMBL" id="WBM80671.1"/>
    </source>
</evidence>
<dbReference type="EMBL" id="CP075584">
    <property type="protein sequence ID" value="WBM80671.1"/>
    <property type="molecule type" value="Genomic_DNA"/>
</dbReference>
<proteinExistence type="predicted"/>
<dbReference type="SUPFAM" id="SSF56672">
    <property type="entry name" value="DNA/RNA polymerases"/>
    <property type="match status" value="1"/>
</dbReference>
<reference evidence="6 7" key="1">
    <citation type="submission" date="2021-05" db="EMBL/GenBank/DDBJ databases">
        <authorList>
            <person name="Kumar R."/>
            <person name="Kumar A."/>
            <person name="Mukhia S."/>
        </authorList>
    </citation>
    <scope>NUCLEOTIDE SEQUENCE [LARGE SCALE GENOMIC DNA]</scope>
    <source>
        <strain evidence="6 7">ERMR7:08</strain>
    </source>
</reference>
<keyword evidence="2" id="KW-0235">DNA replication</keyword>
<accession>A0ABY7NDU2</accession>
<dbReference type="RefSeq" id="WP_281535342.1">
    <property type="nucleotide sequence ID" value="NZ_CP075584.1"/>
</dbReference>
<dbReference type="InterPro" id="IPR001098">
    <property type="entry name" value="DNA-dir_DNA_pol_A_palm_dom"/>
</dbReference>
<feature type="domain" description="DNA-directed DNA polymerase family A palm" evidence="5">
    <location>
        <begin position="1226"/>
        <end position="1419"/>
    </location>
</feature>
<dbReference type="Pfam" id="PF00476">
    <property type="entry name" value="DNA_pol_A"/>
    <property type="match status" value="1"/>
</dbReference>
<evidence type="ECO:0000256" key="4">
    <source>
        <dbReference type="SAM" id="MobiDB-lite"/>
    </source>
</evidence>
<dbReference type="PANTHER" id="PTHR10133">
    <property type="entry name" value="DNA POLYMERASE I"/>
    <property type="match status" value="1"/>
</dbReference>